<comment type="subcellular location">
    <subcellularLocation>
        <location evidence="1">Cytoplasm</location>
    </subcellularLocation>
</comment>
<evidence type="ECO:0000313" key="12">
    <source>
        <dbReference type="Proteomes" id="UP000577724"/>
    </source>
</evidence>
<accession>A0ABX2MQZ0</accession>
<dbReference type="Pfam" id="PF00072">
    <property type="entry name" value="Response_reg"/>
    <property type="match status" value="1"/>
</dbReference>
<dbReference type="CDD" id="cd17536">
    <property type="entry name" value="REC_YesN-like"/>
    <property type="match status" value="1"/>
</dbReference>
<dbReference type="Gene3D" id="3.40.50.2300">
    <property type="match status" value="1"/>
</dbReference>
<keyword evidence="6" id="KW-0238">DNA-binding</keyword>
<dbReference type="GeneID" id="97133081"/>
<dbReference type="RefSeq" id="WP_099854494.1">
    <property type="nucleotide sequence ID" value="NZ_CBCRYD010000017.1"/>
</dbReference>
<dbReference type="InterPro" id="IPR051552">
    <property type="entry name" value="HptR"/>
</dbReference>
<dbReference type="InterPro" id="IPR018060">
    <property type="entry name" value="HTH_AraC"/>
</dbReference>
<evidence type="ECO:0000256" key="4">
    <source>
        <dbReference type="ARBA" id="ARBA00023012"/>
    </source>
</evidence>
<proteinExistence type="predicted"/>
<keyword evidence="3 8" id="KW-0597">Phosphoprotein</keyword>
<keyword evidence="4" id="KW-0902">Two-component regulatory system</keyword>
<keyword evidence="7" id="KW-0804">Transcription</keyword>
<evidence type="ECO:0000313" key="11">
    <source>
        <dbReference type="EMBL" id="NUU56421.1"/>
    </source>
</evidence>
<feature type="domain" description="HTH araC/xylS-type" evidence="9">
    <location>
        <begin position="425"/>
        <end position="523"/>
    </location>
</feature>
<evidence type="ECO:0000259" key="10">
    <source>
        <dbReference type="PROSITE" id="PS50110"/>
    </source>
</evidence>
<dbReference type="InterPro" id="IPR018062">
    <property type="entry name" value="HTH_AraC-typ_CS"/>
</dbReference>
<evidence type="ECO:0000256" key="3">
    <source>
        <dbReference type="ARBA" id="ARBA00022553"/>
    </source>
</evidence>
<dbReference type="PANTHER" id="PTHR42713">
    <property type="entry name" value="HISTIDINE KINASE-RELATED"/>
    <property type="match status" value="1"/>
</dbReference>
<dbReference type="PROSITE" id="PS50110">
    <property type="entry name" value="RESPONSE_REGULATORY"/>
    <property type="match status" value="1"/>
</dbReference>
<keyword evidence="2" id="KW-0963">Cytoplasm</keyword>
<evidence type="ECO:0000256" key="8">
    <source>
        <dbReference type="PROSITE-ProRule" id="PRU00169"/>
    </source>
</evidence>
<dbReference type="InterPro" id="IPR009057">
    <property type="entry name" value="Homeodomain-like_sf"/>
</dbReference>
<dbReference type="PROSITE" id="PS00041">
    <property type="entry name" value="HTH_ARAC_FAMILY_1"/>
    <property type="match status" value="1"/>
</dbReference>
<dbReference type="PRINTS" id="PR00032">
    <property type="entry name" value="HTHARAC"/>
</dbReference>
<dbReference type="SMART" id="SM00448">
    <property type="entry name" value="REC"/>
    <property type="match status" value="1"/>
</dbReference>
<dbReference type="InterPro" id="IPR011006">
    <property type="entry name" value="CheY-like_superfamily"/>
</dbReference>
<feature type="domain" description="Response regulatory" evidence="10">
    <location>
        <begin position="3"/>
        <end position="120"/>
    </location>
</feature>
<dbReference type="EMBL" id="JABMCC010000115">
    <property type="protein sequence ID" value="NUU56421.1"/>
    <property type="molecule type" value="Genomic_DNA"/>
</dbReference>
<dbReference type="InterPro" id="IPR001789">
    <property type="entry name" value="Sig_transdc_resp-reg_receiver"/>
</dbReference>
<keyword evidence="12" id="KW-1185">Reference proteome</keyword>
<dbReference type="SMART" id="SM00342">
    <property type="entry name" value="HTH_ARAC"/>
    <property type="match status" value="1"/>
</dbReference>
<dbReference type="Pfam" id="PF12833">
    <property type="entry name" value="HTH_18"/>
    <property type="match status" value="1"/>
</dbReference>
<dbReference type="PROSITE" id="PS01124">
    <property type="entry name" value="HTH_ARAC_FAMILY_2"/>
    <property type="match status" value="1"/>
</dbReference>
<reference evidence="11 12" key="1">
    <citation type="submission" date="2020-05" db="EMBL/GenBank/DDBJ databases">
        <title>Genome Sequencing of Type Strains.</title>
        <authorList>
            <person name="Lemaire J.F."/>
            <person name="Inderbitzin P."/>
            <person name="Gregorio O.A."/>
            <person name="Collins S.B."/>
            <person name="Wespe N."/>
            <person name="Knight-Connoni V."/>
        </authorList>
    </citation>
    <scope>NUCLEOTIDE SEQUENCE [LARGE SCALE GENOMIC DNA]</scope>
    <source>
        <strain evidence="11 12">DSM 19942</strain>
    </source>
</reference>
<organism evidence="11 12">
    <name type="scientific">Paenibacillus taichungensis</name>
    <dbReference type="NCBI Taxonomy" id="484184"/>
    <lineage>
        <taxon>Bacteria</taxon>
        <taxon>Bacillati</taxon>
        <taxon>Bacillota</taxon>
        <taxon>Bacilli</taxon>
        <taxon>Bacillales</taxon>
        <taxon>Paenibacillaceae</taxon>
        <taxon>Paenibacillus</taxon>
    </lineage>
</organism>
<dbReference type="PANTHER" id="PTHR42713:SF3">
    <property type="entry name" value="TRANSCRIPTIONAL REGULATORY PROTEIN HPTR"/>
    <property type="match status" value="1"/>
</dbReference>
<evidence type="ECO:0000256" key="7">
    <source>
        <dbReference type="ARBA" id="ARBA00023163"/>
    </source>
</evidence>
<dbReference type="InterPro" id="IPR020449">
    <property type="entry name" value="Tscrpt_reg_AraC-type_HTH"/>
</dbReference>
<dbReference type="Proteomes" id="UP000577724">
    <property type="component" value="Unassembled WGS sequence"/>
</dbReference>
<name>A0ABX2MQZ0_9BACL</name>
<dbReference type="SUPFAM" id="SSF46689">
    <property type="entry name" value="Homeodomain-like"/>
    <property type="match status" value="2"/>
</dbReference>
<evidence type="ECO:0000256" key="1">
    <source>
        <dbReference type="ARBA" id="ARBA00004496"/>
    </source>
</evidence>
<evidence type="ECO:0000256" key="6">
    <source>
        <dbReference type="ARBA" id="ARBA00023125"/>
    </source>
</evidence>
<dbReference type="SUPFAM" id="SSF52172">
    <property type="entry name" value="CheY-like"/>
    <property type="match status" value="1"/>
</dbReference>
<sequence length="524" mass="61138">MYKAALVDDENYDLVGMRELIPWDELNIEIAFMGNKPLAALHYLQNHDVDILVTDIKMPVMSGLELARMALQKQPELKIIFISGYEDFDYAKQAIHLKADGYILKPVDDDEIKTTLQKIVHVLREENARLETNNGSDALEHFDFVKQDFLKHLMEGSIDAPTLQSFTRLYPLPPRTETAHAVIIEMDHMQHLFTDEEYERWHELTFRQITSWIETKNWGAWCRLSTDRIGLMYSYDAGDIELNLNELIHYIRDRSRFTITVSFGQKTDRVTELPVSFDEARNLIGCKMFLGKNRLISPGEVHVPLVRDVLDVNSQLDRLFTAMSTYDLVTICDAVEELFEHVRAFSDSSKVHHFSTHVLSRLEGYLNAEAQGDFPHFAKWKAEGFETVQQFDTVDDIKSWLRRTVFEWSEHIYLRKQKSNWKLFSDIEHYVGQRLSQDVTLKDLAAHFSYSPNHLGFLFKDKVGVNFSDYVAARRLEHARHLLQTTNLKIYEIADQVGYRSLTYFSRLFRETFGMKPGDFRKQS</sequence>
<protein>
    <submittedName>
        <fullName evidence="11">Helix-turn-helix domain-containing protein</fullName>
    </submittedName>
</protein>
<evidence type="ECO:0000259" key="9">
    <source>
        <dbReference type="PROSITE" id="PS01124"/>
    </source>
</evidence>
<evidence type="ECO:0000256" key="2">
    <source>
        <dbReference type="ARBA" id="ARBA00022490"/>
    </source>
</evidence>
<evidence type="ECO:0000256" key="5">
    <source>
        <dbReference type="ARBA" id="ARBA00023015"/>
    </source>
</evidence>
<feature type="modified residue" description="4-aspartylphosphate" evidence="8">
    <location>
        <position position="55"/>
    </location>
</feature>
<gene>
    <name evidence="11" type="ORF">HP548_20295</name>
</gene>
<dbReference type="Gene3D" id="1.10.10.60">
    <property type="entry name" value="Homeodomain-like"/>
    <property type="match status" value="2"/>
</dbReference>
<comment type="caution">
    <text evidence="11">The sequence shown here is derived from an EMBL/GenBank/DDBJ whole genome shotgun (WGS) entry which is preliminary data.</text>
</comment>
<keyword evidence="5" id="KW-0805">Transcription regulation</keyword>